<feature type="domain" description="FAS1" evidence="14">
    <location>
        <begin position="187"/>
        <end position="326"/>
    </location>
</feature>
<proteinExistence type="inferred from homology"/>
<evidence type="ECO:0000256" key="10">
    <source>
        <dbReference type="ARBA" id="ARBA00023288"/>
    </source>
</evidence>
<evidence type="ECO:0000256" key="5">
    <source>
        <dbReference type="ARBA" id="ARBA00022729"/>
    </source>
</evidence>
<dbReference type="SMART" id="SM00554">
    <property type="entry name" value="FAS1"/>
    <property type="match status" value="1"/>
</dbReference>
<evidence type="ECO:0000256" key="6">
    <source>
        <dbReference type="ARBA" id="ARBA00022737"/>
    </source>
</evidence>
<dbReference type="InterPro" id="IPR036378">
    <property type="entry name" value="FAS1_dom_sf"/>
</dbReference>
<feature type="chain" id="PRO_5043347913" description="FAS1 domain-containing protein" evidence="13">
    <location>
        <begin position="27"/>
        <end position="406"/>
    </location>
</feature>
<keyword evidence="8" id="KW-0472">Membrane</keyword>
<name>A0AAV0HG02_9ROSI</name>
<evidence type="ECO:0000256" key="7">
    <source>
        <dbReference type="ARBA" id="ARBA00022974"/>
    </source>
</evidence>
<comment type="subcellular location">
    <subcellularLocation>
        <location evidence="1">Cell membrane</location>
        <topology evidence="1">Lipid-anchor</topology>
        <topology evidence="1">GPI-anchor</topology>
    </subcellularLocation>
</comment>
<dbReference type="GO" id="GO:0098552">
    <property type="term" value="C:side of membrane"/>
    <property type="evidence" value="ECO:0007669"/>
    <property type="project" value="UniProtKB-KW"/>
</dbReference>
<feature type="region of interest" description="Disordered" evidence="12">
    <location>
        <begin position="336"/>
        <end position="383"/>
    </location>
</feature>
<dbReference type="GO" id="GO:0048367">
    <property type="term" value="P:shoot system development"/>
    <property type="evidence" value="ECO:0007669"/>
    <property type="project" value="TreeGrafter"/>
</dbReference>
<keyword evidence="5 13" id="KW-0732">Signal</keyword>
<dbReference type="SUPFAM" id="SSF82153">
    <property type="entry name" value="FAS1 domain"/>
    <property type="match status" value="2"/>
</dbReference>
<evidence type="ECO:0000313" key="15">
    <source>
        <dbReference type="EMBL" id="CAI0383364.1"/>
    </source>
</evidence>
<evidence type="ECO:0000256" key="3">
    <source>
        <dbReference type="ARBA" id="ARBA00022475"/>
    </source>
</evidence>
<feature type="compositionally biased region" description="Acidic residues" evidence="12">
    <location>
        <begin position="358"/>
        <end position="380"/>
    </location>
</feature>
<dbReference type="FunFam" id="2.30.180.10:FF:000008">
    <property type="entry name" value="Fasciclin-like arabinogalactan protein 10"/>
    <property type="match status" value="1"/>
</dbReference>
<evidence type="ECO:0000259" key="14">
    <source>
        <dbReference type="PROSITE" id="PS50213"/>
    </source>
</evidence>
<keyword evidence="10" id="KW-0449">Lipoprotein</keyword>
<dbReference type="Pfam" id="PF02469">
    <property type="entry name" value="Fasciclin"/>
    <property type="match status" value="2"/>
</dbReference>
<evidence type="ECO:0000256" key="13">
    <source>
        <dbReference type="SAM" id="SignalP"/>
    </source>
</evidence>
<comment type="similarity">
    <text evidence="2">Belongs to the fasciclin-like AGP family.</text>
</comment>
<gene>
    <name evidence="15" type="ORF">LITE_LOCUS3963</name>
</gene>
<keyword evidence="7" id="KW-0654">Proteoglycan</keyword>
<evidence type="ECO:0000256" key="11">
    <source>
        <dbReference type="ARBA" id="ARBA00024686"/>
    </source>
</evidence>
<evidence type="ECO:0000256" key="2">
    <source>
        <dbReference type="ARBA" id="ARBA00007843"/>
    </source>
</evidence>
<evidence type="ECO:0000256" key="4">
    <source>
        <dbReference type="ARBA" id="ARBA00022622"/>
    </source>
</evidence>
<dbReference type="GO" id="GO:0005886">
    <property type="term" value="C:plasma membrane"/>
    <property type="evidence" value="ECO:0007669"/>
    <property type="project" value="UniProtKB-SubCell"/>
</dbReference>
<accession>A0AAV0HG02</accession>
<sequence length="406" mass="42981">MPTPSSTAAVLFLFLSLFSATTITSAHNITHLLSTHPQFSTFNHYLTVTHLAAEINRRQTITVLALDNAAMSSLLDRHLSVTTLRNVLSLHVLVDYFGTKKLHQITGGSTLTSTMFQATGAAPGTSGYLNITDLKGGKVAFAPEENDGKMDAVFVKSLVEMPYNISVLQISQVAVNSAEAEAPASAPSLNLTSILHKQGCTKFADLLSATGAEATFEANVDGGLTVFCPSDTVITSFMPKYKNLTDSEKLSLMLYHGIPVFMSMQMLKDNNGVVNTLATDGASKFDITVQDDGEIVKLKTKVVTATITGTLKEQDPLIVYKVDKVLQPGELFDADDVAPAPKGAKTKAKGKKKAAEADSPDSADAPEGDSDDATAADEDQNGVGKMLNGGSLATLALSLCIGLMFI</sequence>
<feature type="domain" description="FAS1" evidence="14">
    <location>
        <begin position="26"/>
        <end position="174"/>
    </location>
</feature>
<keyword evidence="3" id="KW-1003">Cell membrane</keyword>
<dbReference type="InterPro" id="IPR000782">
    <property type="entry name" value="FAS1_domain"/>
</dbReference>
<dbReference type="PANTHER" id="PTHR32382">
    <property type="entry name" value="FASCICLIN-LIKE ARABINOGALACTAN PROTEIN"/>
    <property type="match status" value="1"/>
</dbReference>
<comment type="function">
    <text evidence="11">May be a cell surface adhesion protein.</text>
</comment>
<dbReference type="PANTHER" id="PTHR32382:SF64">
    <property type="entry name" value="FASCICLIN-LIKE ARABINOGALACTAN PROTEIN 2"/>
    <property type="match status" value="1"/>
</dbReference>
<keyword evidence="16" id="KW-1185">Reference proteome</keyword>
<dbReference type="EMBL" id="CAMGYJ010000002">
    <property type="protein sequence ID" value="CAI0383364.1"/>
    <property type="molecule type" value="Genomic_DNA"/>
</dbReference>
<dbReference type="Proteomes" id="UP001154282">
    <property type="component" value="Unassembled WGS sequence"/>
</dbReference>
<reference evidence="15" key="1">
    <citation type="submission" date="2022-08" db="EMBL/GenBank/DDBJ databases">
        <authorList>
            <person name="Gutierrez-Valencia J."/>
        </authorList>
    </citation>
    <scope>NUCLEOTIDE SEQUENCE</scope>
</reference>
<dbReference type="InterPro" id="IPR033254">
    <property type="entry name" value="Plant_FLA"/>
</dbReference>
<dbReference type="PROSITE" id="PS50213">
    <property type="entry name" value="FAS1"/>
    <property type="match status" value="2"/>
</dbReference>
<evidence type="ECO:0000256" key="8">
    <source>
        <dbReference type="ARBA" id="ARBA00023136"/>
    </source>
</evidence>
<protein>
    <recommendedName>
        <fullName evidence="14">FAS1 domain-containing protein</fullName>
    </recommendedName>
</protein>
<organism evidence="15 16">
    <name type="scientific">Linum tenue</name>
    <dbReference type="NCBI Taxonomy" id="586396"/>
    <lineage>
        <taxon>Eukaryota</taxon>
        <taxon>Viridiplantae</taxon>
        <taxon>Streptophyta</taxon>
        <taxon>Embryophyta</taxon>
        <taxon>Tracheophyta</taxon>
        <taxon>Spermatophyta</taxon>
        <taxon>Magnoliopsida</taxon>
        <taxon>eudicotyledons</taxon>
        <taxon>Gunneridae</taxon>
        <taxon>Pentapetalae</taxon>
        <taxon>rosids</taxon>
        <taxon>fabids</taxon>
        <taxon>Malpighiales</taxon>
        <taxon>Linaceae</taxon>
        <taxon>Linum</taxon>
    </lineage>
</organism>
<feature type="signal peptide" evidence="13">
    <location>
        <begin position="1"/>
        <end position="26"/>
    </location>
</feature>
<keyword evidence="4" id="KW-0336">GPI-anchor</keyword>
<dbReference type="GO" id="GO:0048364">
    <property type="term" value="P:root development"/>
    <property type="evidence" value="ECO:0007669"/>
    <property type="project" value="TreeGrafter"/>
</dbReference>
<dbReference type="AlphaFoldDB" id="A0AAV0HG02"/>
<keyword evidence="6" id="KW-0677">Repeat</keyword>
<evidence type="ECO:0000313" key="16">
    <source>
        <dbReference type="Proteomes" id="UP001154282"/>
    </source>
</evidence>
<evidence type="ECO:0000256" key="12">
    <source>
        <dbReference type="SAM" id="MobiDB-lite"/>
    </source>
</evidence>
<dbReference type="Gene3D" id="2.30.180.10">
    <property type="entry name" value="FAS1 domain"/>
    <property type="match status" value="2"/>
</dbReference>
<evidence type="ECO:0000256" key="1">
    <source>
        <dbReference type="ARBA" id="ARBA00004609"/>
    </source>
</evidence>
<comment type="caution">
    <text evidence="15">The sequence shown here is derived from an EMBL/GenBank/DDBJ whole genome shotgun (WGS) entry which is preliminary data.</text>
</comment>
<dbReference type="FunFam" id="2.30.180.10:FF:000010">
    <property type="entry name" value="Fasciclin-like arabinogalactan protein 2"/>
    <property type="match status" value="1"/>
</dbReference>
<evidence type="ECO:0000256" key="9">
    <source>
        <dbReference type="ARBA" id="ARBA00023180"/>
    </source>
</evidence>
<keyword evidence="9" id="KW-0325">Glycoprotein</keyword>